<dbReference type="EMBL" id="CAICTM010000568">
    <property type="protein sequence ID" value="CAB9513058.1"/>
    <property type="molecule type" value="Genomic_DNA"/>
</dbReference>
<dbReference type="InterPro" id="IPR036770">
    <property type="entry name" value="Ankyrin_rpt-contain_sf"/>
</dbReference>
<dbReference type="SMART" id="SM00248">
    <property type="entry name" value="ANK"/>
    <property type="match status" value="5"/>
</dbReference>
<dbReference type="Proteomes" id="UP001153069">
    <property type="component" value="Unassembled WGS sequence"/>
</dbReference>
<reference evidence="3" key="1">
    <citation type="submission" date="2020-06" db="EMBL/GenBank/DDBJ databases">
        <authorList>
            <consortium name="Plant Systems Biology data submission"/>
        </authorList>
    </citation>
    <scope>NUCLEOTIDE SEQUENCE</scope>
    <source>
        <strain evidence="3">D6</strain>
    </source>
</reference>
<name>A0A9N8HJS2_9STRA</name>
<evidence type="ECO:0000256" key="1">
    <source>
        <dbReference type="ARBA" id="ARBA00022737"/>
    </source>
</evidence>
<dbReference type="Gene3D" id="1.25.40.20">
    <property type="entry name" value="Ankyrin repeat-containing domain"/>
    <property type="match status" value="3"/>
</dbReference>
<protein>
    <submittedName>
        <fullName evidence="3">Inherit from KOG: Ankyrin Repeat Protein</fullName>
    </submittedName>
</protein>
<keyword evidence="2" id="KW-0040">ANK repeat</keyword>
<dbReference type="InterPro" id="IPR052420">
    <property type="entry name" value="Espin/Espin-like"/>
</dbReference>
<dbReference type="GO" id="GO:0051015">
    <property type="term" value="F:actin filament binding"/>
    <property type="evidence" value="ECO:0007669"/>
    <property type="project" value="TreeGrafter"/>
</dbReference>
<dbReference type="PANTHER" id="PTHR24153:SF8">
    <property type="entry name" value="FORKED, ISOFORM F"/>
    <property type="match status" value="1"/>
</dbReference>
<keyword evidence="1" id="KW-0677">Repeat</keyword>
<comment type="caution">
    <text evidence="3">The sequence shown here is derived from an EMBL/GenBank/DDBJ whole genome shotgun (WGS) entry which is preliminary data.</text>
</comment>
<keyword evidence="4" id="KW-1185">Reference proteome</keyword>
<dbReference type="OrthoDB" id="45539at2759"/>
<proteinExistence type="predicted"/>
<gene>
    <name evidence="3" type="ORF">SEMRO_569_G168280.1</name>
</gene>
<evidence type="ECO:0000313" key="3">
    <source>
        <dbReference type="EMBL" id="CAB9513058.1"/>
    </source>
</evidence>
<evidence type="ECO:0000256" key="2">
    <source>
        <dbReference type="ARBA" id="ARBA00023043"/>
    </source>
</evidence>
<dbReference type="GO" id="GO:0005737">
    <property type="term" value="C:cytoplasm"/>
    <property type="evidence" value="ECO:0007669"/>
    <property type="project" value="TreeGrafter"/>
</dbReference>
<dbReference type="AlphaFoldDB" id="A0A9N8HJS2"/>
<organism evidence="3 4">
    <name type="scientific">Seminavis robusta</name>
    <dbReference type="NCBI Taxonomy" id="568900"/>
    <lineage>
        <taxon>Eukaryota</taxon>
        <taxon>Sar</taxon>
        <taxon>Stramenopiles</taxon>
        <taxon>Ochrophyta</taxon>
        <taxon>Bacillariophyta</taxon>
        <taxon>Bacillariophyceae</taxon>
        <taxon>Bacillariophycidae</taxon>
        <taxon>Naviculales</taxon>
        <taxon>Naviculaceae</taxon>
        <taxon>Seminavis</taxon>
    </lineage>
</organism>
<dbReference type="InterPro" id="IPR002110">
    <property type="entry name" value="Ankyrin_rpt"/>
</dbReference>
<dbReference type="GO" id="GO:0051017">
    <property type="term" value="P:actin filament bundle assembly"/>
    <property type="evidence" value="ECO:0007669"/>
    <property type="project" value="TreeGrafter"/>
</dbReference>
<dbReference type="PANTHER" id="PTHR24153">
    <property type="entry name" value="ESPIN"/>
    <property type="match status" value="1"/>
</dbReference>
<accession>A0A9N8HJS2</accession>
<sequence>MTSVTRTNVDGDFYNALDRSDTPPSLDEIQWIVHADPGVTTRYVLLEDCQTPLYRACLKEKVHSHVIDYLIAQWPDSVRLPEKHGDLPIHAACKNGLDISVIKELVSRFPESVGKKGSSLGTPLHFAAVASLGTSGPSLEVVRFLHETYPEAIQEKDEEGSLPIHNAALAADGIGEQNGVVRFIADAYPESLLAEDDCGNLPLHCACGGGLQLSTVRFLVELAPQSLHHRNKYGDLPLRWALLNKSDASVQILDYLISLQPDLHEPEILHWCYGDISAGNPLLVEYLIQKFPQCVQVQDENGQIPLHKVAYLPFISKKFELMKHAHVTMLVDAYPEGLFVRASNGQTPLEALLNRQCLEETREFMEETMKDILSGSLKNSEVAF</sequence>
<evidence type="ECO:0000313" key="4">
    <source>
        <dbReference type="Proteomes" id="UP001153069"/>
    </source>
</evidence>
<dbReference type="SUPFAM" id="SSF48403">
    <property type="entry name" value="Ankyrin repeat"/>
    <property type="match status" value="1"/>
</dbReference>